<dbReference type="PANTHER" id="PTHR30053:SF14">
    <property type="entry name" value="TRANSLATION ELONGATION FACTOR KOW-LIKE DOMAIN-CONTAINING PROTEIN"/>
    <property type="match status" value="1"/>
</dbReference>
<dbReference type="Gene3D" id="2.30.30.30">
    <property type="match status" value="1"/>
</dbReference>
<comment type="caution">
    <text evidence="5">The sequence shown here is derived from an EMBL/GenBank/DDBJ whole genome shotgun (WGS) entry which is preliminary data.</text>
</comment>
<dbReference type="Gene3D" id="2.40.50.140">
    <property type="entry name" value="Nucleic acid-binding proteins"/>
    <property type="match status" value="2"/>
</dbReference>
<dbReference type="SUPFAM" id="SSF50249">
    <property type="entry name" value="Nucleic acid-binding proteins"/>
    <property type="match status" value="2"/>
</dbReference>
<dbReference type="AlphaFoldDB" id="A0A068S7M9"/>
<sequence length="354" mass="39337">MSRQFGPRSVRSFQHLHNRSALLGERQFSTPSPHLDSRSSSPAGSDSLKQQKLNDHDLEYLESQSDERITGLSAKVQVLKSITGKIGDEIRSGNSLLDSMNTQFADTGTILGRTMHNFKIMAEKESGATTSTMSLFARALCRTRTPHLVPINQSIAKRYYKLSVQSIKRGQVVQLKEKAWRVLNRDSSSSGRGGAVVKIEMEDLMTKAKINERFKSGDSLEILNMQEETMQYLYSEGNTIHLLNPETFDQIEMSMSACEAGEDGAAMLEDGMNLTVSFLTTPEEGRNPITFKLPQNHTYTVESVVERAGQAAKGTVYKTATLANGAKLQVPEFVHEGDRVVVDIAARKYVKRDL</sequence>
<evidence type="ECO:0000259" key="4">
    <source>
        <dbReference type="PROSITE" id="PS50192"/>
    </source>
</evidence>
<gene>
    <name evidence="5" type="ORF">LCOR_09241.1</name>
</gene>
<dbReference type="SUPFAM" id="SSF58038">
    <property type="entry name" value="SNARE fusion complex"/>
    <property type="match status" value="1"/>
</dbReference>
<dbReference type="InterPro" id="IPR012340">
    <property type="entry name" value="NA-bd_OB-fold"/>
</dbReference>
<dbReference type="Pfam" id="PF01132">
    <property type="entry name" value="EFP"/>
    <property type="match status" value="1"/>
</dbReference>
<evidence type="ECO:0000256" key="1">
    <source>
        <dbReference type="ARBA" id="ARBA00009479"/>
    </source>
</evidence>
<dbReference type="PROSITE" id="PS50192">
    <property type="entry name" value="T_SNARE"/>
    <property type="match status" value="1"/>
</dbReference>
<dbReference type="CDD" id="cd15853">
    <property type="entry name" value="SNARE_Bet1"/>
    <property type="match status" value="1"/>
</dbReference>
<feature type="domain" description="T-SNARE coiled-coil homology" evidence="4">
    <location>
        <begin position="59"/>
        <end position="121"/>
    </location>
</feature>
<reference evidence="5" key="1">
    <citation type="submission" date="2013-08" db="EMBL/GenBank/DDBJ databases">
        <title>Gene expansion shapes genome architecture in the human pathogen Lichtheimia corymbifera: an evolutionary genomics analysis in the ancient terrestrial Mucorales (Mucoromycotina).</title>
        <authorList>
            <person name="Schwartze V.U."/>
            <person name="Winter S."/>
            <person name="Shelest E."/>
            <person name="Marcet-Houben M."/>
            <person name="Horn F."/>
            <person name="Wehner S."/>
            <person name="Hoffmann K."/>
            <person name="Riege K."/>
            <person name="Sammeth M."/>
            <person name="Nowrousian M."/>
            <person name="Valiante V."/>
            <person name="Linde J."/>
            <person name="Jacobsen I.D."/>
            <person name="Marz M."/>
            <person name="Brakhage A.A."/>
            <person name="Gabaldon T."/>
            <person name="Bocker S."/>
            <person name="Voigt K."/>
        </authorList>
    </citation>
    <scope>NUCLEOTIDE SEQUENCE [LARGE SCALE GENOMIC DNA]</scope>
    <source>
        <strain evidence="5">FSU 9682</strain>
    </source>
</reference>
<feature type="region of interest" description="Disordered" evidence="3">
    <location>
        <begin position="21"/>
        <end position="49"/>
    </location>
</feature>
<dbReference type="InterPro" id="IPR000727">
    <property type="entry name" value="T_SNARE_dom"/>
</dbReference>
<dbReference type="InterPro" id="IPR013852">
    <property type="entry name" value="Transl_elong_P/YeiP_CS"/>
</dbReference>
<protein>
    <submittedName>
        <fullName evidence="5">Elongation factor p</fullName>
    </submittedName>
</protein>
<dbReference type="STRING" id="1263082.A0A068S7M9"/>
<dbReference type="InterPro" id="IPR014722">
    <property type="entry name" value="Rib_uL2_dom2"/>
</dbReference>
<feature type="compositionally biased region" description="Low complexity" evidence="3">
    <location>
        <begin position="38"/>
        <end position="47"/>
    </location>
</feature>
<name>A0A068S7M9_9FUNG</name>
<dbReference type="OrthoDB" id="7025426at2759"/>
<accession>A0A068S7M9</accession>
<dbReference type="SUPFAM" id="SSF50104">
    <property type="entry name" value="Translation proteins SH3-like domain"/>
    <property type="match status" value="1"/>
</dbReference>
<dbReference type="InterPro" id="IPR013185">
    <property type="entry name" value="Transl_elong_KOW-like"/>
</dbReference>
<dbReference type="EMBL" id="CBTN010000056">
    <property type="protein sequence ID" value="CDH58378.1"/>
    <property type="molecule type" value="Genomic_DNA"/>
</dbReference>
<evidence type="ECO:0000256" key="2">
    <source>
        <dbReference type="ARBA" id="ARBA00046280"/>
    </source>
</evidence>
<dbReference type="InterPro" id="IPR039899">
    <property type="entry name" value="BET1_SNARE"/>
</dbReference>
<dbReference type="Proteomes" id="UP000027586">
    <property type="component" value="Unassembled WGS sequence"/>
</dbReference>
<keyword evidence="6" id="KW-1185">Reference proteome</keyword>
<keyword evidence="5" id="KW-0251">Elongation factor</keyword>
<evidence type="ECO:0000313" key="6">
    <source>
        <dbReference type="Proteomes" id="UP000027586"/>
    </source>
</evidence>
<dbReference type="InterPro" id="IPR008991">
    <property type="entry name" value="Translation_prot_SH3-like_sf"/>
</dbReference>
<dbReference type="GO" id="GO:0005737">
    <property type="term" value="C:cytoplasm"/>
    <property type="evidence" value="ECO:0007669"/>
    <property type="project" value="InterPro"/>
</dbReference>
<dbReference type="SMART" id="SM00841">
    <property type="entry name" value="Elong-fact-P_C"/>
    <property type="match status" value="1"/>
</dbReference>
<dbReference type="PANTHER" id="PTHR30053">
    <property type="entry name" value="ELONGATION FACTOR P"/>
    <property type="match status" value="1"/>
</dbReference>
<dbReference type="GO" id="GO:0043043">
    <property type="term" value="P:peptide biosynthetic process"/>
    <property type="evidence" value="ECO:0007669"/>
    <property type="project" value="InterPro"/>
</dbReference>
<organism evidence="5 6">
    <name type="scientific">Lichtheimia corymbifera JMRC:FSU:9682</name>
    <dbReference type="NCBI Taxonomy" id="1263082"/>
    <lineage>
        <taxon>Eukaryota</taxon>
        <taxon>Fungi</taxon>
        <taxon>Fungi incertae sedis</taxon>
        <taxon>Mucoromycota</taxon>
        <taxon>Mucoromycotina</taxon>
        <taxon>Mucoromycetes</taxon>
        <taxon>Mucorales</taxon>
        <taxon>Lichtheimiaceae</taxon>
        <taxon>Lichtheimia</taxon>
    </lineage>
</organism>
<dbReference type="InterPro" id="IPR020599">
    <property type="entry name" value="Transl_elong_fac_P/YeiP"/>
</dbReference>
<dbReference type="SMART" id="SM01185">
    <property type="entry name" value="EFP"/>
    <property type="match status" value="1"/>
</dbReference>
<comment type="subcellular location">
    <subcellularLocation>
        <location evidence="2">Endomembrane system</location>
        <topology evidence="2">Single-pass type IV membrane protein</topology>
    </subcellularLocation>
</comment>
<dbReference type="Pfam" id="PF08207">
    <property type="entry name" value="EFP_N"/>
    <property type="match status" value="1"/>
</dbReference>
<dbReference type="VEuPathDB" id="FungiDB:LCOR_09241.1"/>
<evidence type="ECO:0000256" key="3">
    <source>
        <dbReference type="SAM" id="MobiDB-lite"/>
    </source>
</evidence>
<evidence type="ECO:0000313" key="5">
    <source>
        <dbReference type="EMBL" id="CDH58378.1"/>
    </source>
</evidence>
<dbReference type="InterPro" id="IPR015365">
    <property type="entry name" value="Elong-fact-P_C"/>
</dbReference>
<dbReference type="GO" id="GO:0003746">
    <property type="term" value="F:translation elongation factor activity"/>
    <property type="evidence" value="ECO:0007669"/>
    <property type="project" value="UniProtKB-KW"/>
</dbReference>
<dbReference type="PROSITE" id="PS01275">
    <property type="entry name" value="EFP"/>
    <property type="match status" value="1"/>
</dbReference>
<keyword evidence="5" id="KW-0648">Protein biosynthesis</keyword>
<dbReference type="GO" id="GO:0012505">
    <property type="term" value="C:endomembrane system"/>
    <property type="evidence" value="ECO:0007669"/>
    <property type="project" value="UniProtKB-SubCell"/>
</dbReference>
<dbReference type="Gene3D" id="1.20.5.110">
    <property type="match status" value="1"/>
</dbReference>
<proteinExistence type="inferred from homology"/>
<comment type="similarity">
    <text evidence="1">Belongs to the elongation factor P family.</text>
</comment>
<dbReference type="InterPro" id="IPR001059">
    <property type="entry name" value="Transl_elong_P/YeiP_cen"/>
</dbReference>
<dbReference type="Pfam" id="PF09285">
    <property type="entry name" value="Elong-fact-P_C"/>
    <property type="match status" value="1"/>
</dbReference>